<dbReference type="HAMAP" id="MF_00265">
    <property type="entry name" value="VapC_Nob1"/>
    <property type="match status" value="1"/>
</dbReference>
<comment type="function">
    <text evidence="6">Toxic component of a toxin-antitoxin (TA) system. An RNase.</text>
</comment>
<dbReference type="PANTHER" id="PTHR35901:SF1">
    <property type="entry name" value="EXONUCLEASE VAPC9"/>
    <property type="match status" value="1"/>
</dbReference>
<proteinExistence type="inferred from homology"/>
<dbReference type="GO" id="GO:0016787">
    <property type="term" value="F:hydrolase activity"/>
    <property type="evidence" value="ECO:0007669"/>
    <property type="project" value="UniProtKB-KW"/>
</dbReference>
<feature type="binding site" evidence="6">
    <location>
        <position position="108"/>
    </location>
    <ligand>
        <name>Mg(2+)</name>
        <dbReference type="ChEBI" id="CHEBI:18420"/>
    </ligand>
</feature>
<accession>A0A7C3SLB7</accession>
<keyword evidence="3 6" id="KW-0479">Metal-binding</keyword>
<evidence type="ECO:0000256" key="6">
    <source>
        <dbReference type="HAMAP-Rule" id="MF_00265"/>
    </source>
</evidence>
<dbReference type="SUPFAM" id="SSF88723">
    <property type="entry name" value="PIN domain-like"/>
    <property type="match status" value="1"/>
</dbReference>
<name>A0A7C3SLB7_THEPE</name>
<feature type="domain" description="PIN" evidence="7">
    <location>
        <begin position="42"/>
        <end position="133"/>
    </location>
</feature>
<evidence type="ECO:0000313" key="8">
    <source>
        <dbReference type="EMBL" id="HGB24729.1"/>
    </source>
</evidence>
<sequence>MGEGGEGDEEGALMARYLLDASALYPLVLRLGAGLLDHSPLFAALDLTVYEVGNAVWKESRGGRVRDPRALAAIFSEILREVEVVSVGSWAVAEVLELALAEGLTFYDAAYLYAARKLGLKLVTEGLDLRRYPGTISVDELTAELER</sequence>
<evidence type="ECO:0000256" key="4">
    <source>
        <dbReference type="ARBA" id="ARBA00022801"/>
    </source>
</evidence>
<gene>
    <name evidence="6" type="primary">vapC</name>
    <name evidence="8" type="ORF">ENV88_01505</name>
    <name evidence="9" type="ORF">ENV88_02340</name>
</gene>
<dbReference type="AlphaFoldDB" id="A0A7C3SLB7"/>
<dbReference type="InterPro" id="IPR029060">
    <property type="entry name" value="PIN-like_dom_sf"/>
</dbReference>
<dbReference type="InterPro" id="IPR022907">
    <property type="entry name" value="VapC_family"/>
</dbReference>
<dbReference type="PANTHER" id="PTHR35901">
    <property type="entry name" value="RIBONUCLEASE VAPC3"/>
    <property type="match status" value="1"/>
</dbReference>
<dbReference type="CDD" id="cd09873">
    <property type="entry name" value="PIN_Pae0151-like"/>
    <property type="match status" value="1"/>
</dbReference>
<comment type="cofactor">
    <cofactor evidence="6">
        <name>Mg(2+)</name>
        <dbReference type="ChEBI" id="CHEBI:18420"/>
    </cofactor>
</comment>
<dbReference type="EMBL" id="DTIB01000033">
    <property type="protein sequence ID" value="HGB24729.1"/>
    <property type="molecule type" value="Genomic_DNA"/>
</dbReference>
<evidence type="ECO:0000313" key="9">
    <source>
        <dbReference type="EMBL" id="HGB24883.1"/>
    </source>
</evidence>
<dbReference type="InterPro" id="IPR051619">
    <property type="entry name" value="TypeII_TA_RNase_PINc/VapC"/>
</dbReference>
<comment type="caution">
    <text evidence="8">The sequence shown here is derived from an EMBL/GenBank/DDBJ whole genome shotgun (WGS) entry which is preliminary data.</text>
</comment>
<evidence type="ECO:0000256" key="5">
    <source>
        <dbReference type="ARBA" id="ARBA00022842"/>
    </source>
</evidence>
<dbReference type="InterPro" id="IPR002716">
    <property type="entry name" value="PIN_dom"/>
</dbReference>
<organism evidence="8">
    <name type="scientific">Thermofilum pendens</name>
    <dbReference type="NCBI Taxonomy" id="2269"/>
    <lineage>
        <taxon>Archaea</taxon>
        <taxon>Thermoproteota</taxon>
        <taxon>Thermoprotei</taxon>
        <taxon>Thermofilales</taxon>
        <taxon>Thermofilaceae</taxon>
        <taxon>Thermofilum</taxon>
    </lineage>
</organism>
<dbReference type="Pfam" id="PF01850">
    <property type="entry name" value="PIN"/>
    <property type="match status" value="1"/>
</dbReference>
<keyword evidence="5 6" id="KW-0460">Magnesium</keyword>
<dbReference type="GO" id="GO:0000287">
    <property type="term" value="F:magnesium ion binding"/>
    <property type="evidence" value="ECO:0007669"/>
    <property type="project" value="UniProtKB-UniRule"/>
</dbReference>
<dbReference type="GO" id="GO:0090729">
    <property type="term" value="F:toxin activity"/>
    <property type="evidence" value="ECO:0007669"/>
    <property type="project" value="UniProtKB-KW"/>
</dbReference>
<evidence type="ECO:0000259" key="7">
    <source>
        <dbReference type="Pfam" id="PF01850"/>
    </source>
</evidence>
<reference evidence="8" key="1">
    <citation type="journal article" date="2020" name="mSystems">
        <title>Genome- and Community-Level Interaction Insights into Carbon Utilization and Element Cycling Functions of Hydrothermarchaeota in Hydrothermal Sediment.</title>
        <authorList>
            <person name="Zhou Z."/>
            <person name="Liu Y."/>
            <person name="Xu W."/>
            <person name="Pan J."/>
            <person name="Luo Z.H."/>
            <person name="Li M."/>
        </authorList>
    </citation>
    <scope>NUCLEOTIDE SEQUENCE [LARGE SCALE GENOMIC DNA]</scope>
    <source>
        <strain evidence="8">SpSt-8</strain>
    </source>
</reference>
<evidence type="ECO:0000256" key="3">
    <source>
        <dbReference type="ARBA" id="ARBA00022723"/>
    </source>
</evidence>
<evidence type="ECO:0000256" key="2">
    <source>
        <dbReference type="ARBA" id="ARBA00022722"/>
    </source>
</evidence>
<dbReference type="InterPro" id="IPR044153">
    <property type="entry name" value="PIN_Pae0151-like"/>
</dbReference>
<evidence type="ECO:0000256" key="1">
    <source>
        <dbReference type="ARBA" id="ARBA00022649"/>
    </source>
</evidence>
<keyword evidence="1 6" id="KW-1277">Toxin-antitoxin system</keyword>
<comment type="similarity">
    <text evidence="6">Belongs to the PINc/VapC protein family.</text>
</comment>
<protein>
    <recommendedName>
        <fullName evidence="6">Ribonuclease VapC</fullName>
        <shortName evidence="6">RNase VapC</shortName>
        <ecNumber evidence="6">3.1.-.-</ecNumber>
    </recommendedName>
    <alternativeName>
        <fullName evidence="6">Putative toxin VapC</fullName>
    </alternativeName>
</protein>
<dbReference type="EMBL" id="DTIB01000054">
    <property type="protein sequence ID" value="HGB24883.1"/>
    <property type="molecule type" value="Genomic_DNA"/>
</dbReference>
<keyword evidence="6" id="KW-0800">Toxin</keyword>
<keyword evidence="2 6" id="KW-0540">Nuclease</keyword>
<feature type="binding site" evidence="6">
    <location>
        <position position="20"/>
    </location>
    <ligand>
        <name>Mg(2+)</name>
        <dbReference type="ChEBI" id="CHEBI:18420"/>
    </ligand>
</feature>
<keyword evidence="4 6" id="KW-0378">Hydrolase</keyword>
<dbReference type="GO" id="GO:0004540">
    <property type="term" value="F:RNA nuclease activity"/>
    <property type="evidence" value="ECO:0007669"/>
    <property type="project" value="InterPro"/>
</dbReference>
<dbReference type="EC" id="3.1.-.-" evidence="6"/>
<dbReference type="Gene3D" id="3.40.50.1010">
    <property type="entry name" value="5'-nuclease"/>
    <property type="match status" value="1"/>
</dbReference>